<dbReference type="EMBL" id="JAHRIN010077706">
    <property type="protein sequence ID" value="MEQ2218862.1"/>
    <property type="molecule type" value="Genomic_DNA"/>
</dbReference>
<protein>
    <submittedName>
        <fullName evidence="6">Uncharacterized protein</fullName>
    </submittedName>
</protein>
<name>A0ABV0SFX1_9TELE</name>
<evidence type="ECO:0000256" key="5">
    <source>
        <dbReference type="SAM" id="Phobius"/>
    </source>
</evidence>
<keyword evidence="3 5" id="KW-1133">Transmembrane helix</keyword>
<dbReference type="Proteomes" id="UP001434883">
    <property type="component" value="Unassembled WGS sequence"/>
</dbReference>
<dbReference type="InterPro" id="IPR005828">
    <property type="entry name" value="MFS_sugar_transport-like"/>
</dbReference>
<reference evidence="6 7" key="1">
    <citation type="submission" date="2021-06" db="EMBL/GenBank/DDBJ databases">
        <authorList>
            <person name="Palmer J.M."/>
        </authorList>
    </citation>
    <scope>NUCLEOTIDE SEQUENCE [LARGE SCALE GENOMIC DNA]</scope>
    <source>
        <strain evidence="6 7">XC_2019</strain>
        <tissue evidence="6">Muscle</tissue>
    </source>
</reference>
<proteinExistence type="predicted"/>
<dbReference type="Pfam" id="PF00083">
    <property type="entry name" value="Sugar_tr"/>
    <property type="match status" value="1"/>
</dbReference>
<keyword evidence="7" id="KW-1185">Reference proteome</keyword>
<dbReference type="Gene3D" id="1.20.1250.20">
    <property type="entry name" value="MFS general substrate transporter like domains"/>
    <property type="match status" value="1"/>
</dbReference>
<dbReference type="InterPro" id="IPR036259">
    <property type="entry name" value="MFS_trans_sf"/>
</dbReference>
<comment type="subcellular location">
    <subcellularLocation>
        <location evidence="1">Membrane</location>
        <topology evidence="1">Multi-pass membrane protein</topology>
    </subcellularLocation>
</comment>
<feature type="transmembrane region" description="Helical" evidence="5">
    <location>
        <begin position="174"/>
        <end position="197"/>
    </location>
</feature>
<keyword evidence="4 5" id="KW-0472">Membrane</keyword>
<feature type="transmembrane region" description="Helical" evidence="5">
    <location>
        <begin position="134"/>
        <end position="153"/>
    </location>
</feature>
<evidence type="ECO:0000313" key="6">
    <source>
        <dbReference type="EMBL" id="MEQ2218862.1"/>
    </source>
</evidence>
<evidence type="ECO:0000256" key="1">
    <source>
        <dbReference type="ARBA" id="ARBA00004141"/>
    </source>
</evidence>
<evidence type="ECO:0000256" key="4">
    <source>
        <dbReference type="ARBA" id="ARBA00023136"/>
    </source>
</evidence>
<dbReference type="PANTHER" id="PTHR24064">
    <property type="entry name" value="SOLUTE CARRIER FAMILY 22 MEMBER"/>
    <property type="match status" value="1"/>
</dbReference>
<feature type="transmembrane region" description="Helical" evidence="5">
    <location>
        <begin position="20"/>
        <end position="44"/>
    </location>
</feature>
<evidence type="ECO:0000256" key="3">
    <source>
        <dbReference type="ARBA" id="ARBA00022989"/>
    </source>
</evidence>
<keyword evidence="2 5" id="KW-0812">Transmembrane</keyword>
<organism evidence="6 7">
    <name type="scientific">Xenoophorus captivus</name>
    <dbReference type="NCBI Taxonomy" id="1517983"/>
    <lineage>
        <taxon>Eukaryota</taxon>
        <taxon>Metazoa</taxon>
        <taxon>Chordata</taxon>
        <taxon>Craniata</taxon>
        <taxon>Vertebrata</taxon>
        <taxon>Euteleostomi</taxon>
        <taxon>Actinopterygii</taxon>
        <taxon>Neopterygii</taxon>
        <taxon>Teleostei</taxon>
        <taxon>Neoteleostei</taxon>
        <taxon>Acanthomorphata</taxon>
        <taxon>Ovalentaria</taxon>
        <taxon>Atherinomorphae</taxon>
        <taxon>Cyprinodontiformes</taxon>
        <taxon>Goodeidae</taxon>
        <taxon>Xenoophorus</taxon>
    </lineage>
</organism>
<dbReference type="SUPFAM" id="SSF103473">
    <property type="entry name" value="MFS general substrate transporter"/>
    <property type="match status" value="1"/>
</dbReference>
<evidence type="ECO:0000313" key="7">
    <source>
        <dbReference type="Proteomes" id="UP001434883"/>
    </source>
</evidence>
<sequence>MNFDEVLSKIGGFGKFQKLLYVWICVPQIFLAFHMLVSVFTGAVPPHLCRSTLPSAGTLSTLNFSLLSSPDGLPELSCTMALNHSDAAAPGDGHLTMSCQEGWEYSTETFQSTIVTEWNLVCSNASLNNLGSSIYMSGLLVGALLFGYLADKLRSHESACHTGTEWTGLRQRMLAGIITDYFFGFGYIILAGVAYLIRDWRKLQLAISAPGFLFFIYIWVLPKSARWLMANDRNEEAWEVILKAAEMNGKPISKDLEMCQVVVGLRSYIPTSD</sequence>
<comment type="caution">
    <text evidence="6">The sequence shown here is derived from an EMBL/GenBank/DDBJ whole genome shotgun (WGS) entry which is preliminary data.</text>
</comment>
<accession>A0ABV0SFX1</accession>
<evidence type="ECO:0000256" key="2">
    <source>
        <dbReference type="ARBA" id="ARBA00022692"/>
    </source>
</evidence>
<gene>
    <name evidence="6" type="ORF">XENOCAPTIV_009130</name>
</gene>
<feature type="transmembrane region" description="Helical" evidence="5">
    <location>
        <begin position="203"/>
        <end position="221"/>
    </location>
</feature>